<dbReference type="Proteomes" id="UP001317705">
    <property type="component" value="Chromosome"/>
</dbReference>
<dbReference type="InterPro" id="IPR003156">
    <property type="entry name" value="DHHA1_dom"/>
</dbReference>
<dbReference type="InterPro" id="IPR001667">
    <property type="entry name" value="DDH_dom"/>
</dbReference>
<proteinExistence type="predicted"/>
<evidence type="ECO:0000259" key="1">
    <source>
        <dbReference type="Pfam" id="PF01368"/>
    </source>
</evidence>
<evidence type="ECO:0000313" key="3">
    <source>
        <dbReference type="EMBL" id="BDV43175.1"/>
    </source>
</evidence>
<dbReference type="RefSeq" id="WP_281999289.1">
    <property type="nucleotide sequence ID" value="NZ_AP027151.1"/>
</dbReference>
<dbReference type="EMBL" id="AP027151">
    <property type="protein sequence ID" value="BDV43175.1"/>
    <property type="molecule type" value="Genomic_DNA"/>
</dbReference>
<feature type="domain" description="DDH" evidence="1">
    <location>
        <begin position="15"/>
        <end position="152"/>
    </location>
</feature>
<dbReference type="InterPro" id="IPR038763">
    <property type="entry name" value="DHH_sf"/>
</dbReference>
<keyword evidence="4" id="KW-1185">Reference proteome</keyword>
<reference evidence="3 4" key="1">
    <citation type="submission" date="2022-12" db="EMBL/GenBank/DDBJ databases">
        <title>Polyphasic characterization of Geotalea uranireducens NIT-SL11 newly isolated from a complex of sewage sludge and microbially reduced graphene oxide.</title>
        <authorList>
            <person name="Xie L."/>
            <person name="Yoshida N."/>
            <person name="Meng L."/>
        </authorList>
    </citation>
    <scope>NUCLEOTIDE SEQUENCE [LARGE SCALE GENOMIC DNA]</scope>
    <source>
        <strain evidence="3 4">NIT-SL11</strain>
    </source>
</reference>
<dbReference type="Gene3D" id="3.90.1640.10">
    <property type="entry name" value="inorganic pyrophosphatase (n-terminal core)"/>
    <property type="match status" value="1"/>
</dbReference>
<sequence length="316" mass="34111">MIERILGEIHANSSFLVTTHENPDGDAVGSSLALAGYLKALGKDVTIHFCDAVPDLYTFLPLASEVVQQLPERDYDVCFVLDVGEFRRAGAQINQCRRVGKFINIDHHLTIDNFGSINYIDPAAAASGVLVYRIIKASDWPIDLPIALSIYTAIITDTGSFRYSNANPEAFAIAGEMIEVGVNAWDISEKLYESQPQERLMLLALALSTLTTSSCGKFASLAVTLEMYARTGATAELTDGFVNYPRSISGVEVAVFFREISAGFFKVGFRSKGKVDVSSIAAAFGGGGHHNAAGCNLKGSLDDVKTQIFSHLEKAI</sequence>
<dbReference type="Gene3D" id="3.10.310.30">
    <property type="match status" value="1"/>
</dbReference>
<dbReference type="Pfam" id="PF02272">
    <property type="entry name" value="DHHA1"/>
    <property type="match status" value="1"/>
</dbReference>
<dbReference type="SUPFAM" id="SSF64182">
    <property type="entry name" value="DHH phosphoesterases"/>
    <property type="match status" value="1"/>
</dbReference>
<organism evidence="3 4">
    <name type="scientific">Geotalea uraniireducens</name>
    <dbReference type="NCBI Taxonomy" id="351604"/>
    <lineage>
        <taxon>Bacteria</taxon>
        <taxon>Pseudomonadati</taxon>
        <taxon>Thermodesulfobacteriota</taxon>
        <taxon>Desulfuromonadia</taxon>
        <taxon>Geobacterales</taxon>
        <taxon>Geobacteraceae</taxon>
        <taxon>Geotalea</taxon>
    </lineage>
</organism>
<protein>
    <submittedName>
        <fullName evidence="3">Phosphoesterase</fullName>
    </submittedName>
</protein>
<dbReference type="PANTHER" id="PTHR47618">
    <property type="entry name" value="BIFUNCTIONAL OLIGORIBONUCLEASE AND PAP PHOSPHATASE NRNA"/>
    <property type="match status" value="1"/>
</dbReference>
<dbReference type="PANTHER" id="PTHR47618:SF1">
    <property type="entry name" value="BIFUNCTIONAL OLIGORIBONUCLEASE AND PAP PHOSPHATASE NRNA"/>
    <property type="match status" value="1"/>
</dbReference>
<name>A0ABM8EL89_9BACT</name>
<dbReference type="InterPro" id="IPR051319">
    <property type="entry name" value="Oligoribo/pAp-PDE_c-di-AMP_PDE"/>
</dbReference>
<gene>
    <name evidence="3" type="ORF">GURASL_20980</name>
</gene>
<evidence type="ECO:0000259" key="2">
    <source>
        <dbReference type="Pfam" id="PF02272"/>
    </source>
</evidence>
<dbReference type="Pfam" id="PF01368">
    <property type="entry name" value="DHH"/>
    <property type="match status" value="1"/>
</dbReference>
<evidence type="ECO:0000313" key="4">
    <source>
        <dbReference type="Proteomes" id="UP001317705"/>
    </source>
</evidence>
<feature type="domain" description="DHHA1" evidence="2">
    <location>
        <begin position="230"/>
        <end position="305"/>
    </location>
</feature>
<accession>A0ABM8EL89</accession>